<dbReference type="GO" id="GO:0042415">
    <property type="term" value="P:norepinephrine metabolic process"/>
    <property type="evidence" value="ECO:0007669"/>
    <property type="project" value="TreeGrafter"/>
</dbReference>
<dbReference type="PROSITE" id="PS50089">
    <property type="entry name" value="ZF_RING_2"/>
    <property type="match status" value="1"/>
</dbReference>
<dbReference type="PANTHER" id="PTHR46717">
    <property type="entry name" value="E3 UBIQUITIN-PROTEIN LIGASE RNF180"/>
    <property type="match status" value="1"/>
</dbReference>
<keyword evidence="9" id="KW-1185">Reference proteome</keyword>
<keyword evidence="6" id="KW-0472">Membrane</keyword>
<evidence type="ECO:0000256" key="6">
    <source>
        <dbReference type="SAM" id="Phobius"/>
    </source>
</evidence>
<keyword evidence="1" id="KW-0479">Metal-binding</keyword>
<evidence type="ECO:0000256" key="2">
    <source>
        <dbReference type="ARBA" id="ARBA00022771"/>
    </source>
</evidence>
<keyword evidence="2 4" id="KW-0863">Zinc-finger</keyword>
<dbReference type="Ensembl" id="ENSTNIT00000006796.1">
    <property type="protein sequence ID" value="ENSTNIP00000006645.1"/>
    <property type="gene ID" value="ENSTNIG00000004035.1"/>
</dbReference>
<dbReference type="GO" id="GO:0061630">
    <property type="term" value="F:ubiquitin protein ligase activity"/>
    <property type="evidence" value="ECO:0007669"/>
    <property type="project" value="InterPro"/>
</dbReference>
<reference evidence="9" key="1">
    <citation type="journal article" date="2004" name="Nature">
        <title>Genome duplication in the teleost fish Tetraodon nigroviridis reveals the early vertebrate proto-karyotype.</title>
        <authorList>
            <person name="Jaillon O."/>
            <person name="Aury J.-M."/>
            <person name="Brunet F."/>
            <person name="Petit J.-L."/>
            <person name="Stange-Thomann N."/>
            <person name="Mauceli E."/>
            <person name="Bouneau L."/>
            <person name="Fischer C."/>
            <person name="Ozouf-Costaz C."/>
            <person name="Bernot A."/>
            <person name="Nicaud S."/>
            <person name="Jaffe D."/>
            <person name="Fisher S."/>
            <person name="Lutfalla G."/>
            <person name="Dossat C."/>
            <person name="Segurens B."/>
            <person name="Dasilva C."/>
            <person name="Salanoubat M."/>
            <person name="Levy M."/>
            <person name="Boudet N."/>
            <person name="Castellano S."/>
            <person name="Anthouard V."/>
            <person name="Jubin C."/>
            <person name="Castelli V."/>
            <person name="Katinka M."/>
            <person name="Vacherie B."/>
            <person name="Biemont C."/>
            <person name="Skalli Z."/>
            <person name="Cattolico L."/>
            <person name="Poulain J."/>
            <person name="De Berardinis V."/>
            <person name="Cruaud C."/>
            <person name="Duprat S."/>
            <person name="Brottier P."/>
            <person name="Coutanceau J.-P."/>
            <person name="Gouzy J."/>
            <person name="Parra G."/>
            <person name="Lardier G."/>
            <person name="Chapple C."/>
            <person name="McKernan K.J."/>
            <person name="McEwan P."/>
            <person name="Bosak S."/>
            <person name="Kellis M."/>
            <person name="Volff J.-N."/>
            <person name="Guigo R."/>
            <person name="Zody M.C."/>
            <person name="Mesirov J."/>
            <person name="Lindblad-Toh K."/>
            <person name="Birren B."/>
            <person name="Nusbaum C."/>
            <person name="Kahn D."/>
            <person name="Robinson-Rechavi M."/>
            <person name="Laudet V."/>
            <person name="Schachter V."/>
            <person name="Quetier F."/>
            <person name="Saurin W."/>
            <person name="Scarpelli C."/>
            <person name="Wincker P."/>
            <person name="Lander E.S."/>
            <person name="Weissenbach J."/>
            <person name="Roest Crollius H."/>
        </authorList>
    </citation>
    <scope>NUCLEOTIDE SEQUENCE [LARGE SCALE GENOMIC DNA]</scope>
</reference>
<dbReference type="GO" id="GO:0032436">
    <property type="term" value="P:positive regulation of proteasomal ubiquitin-dependent protein catabolic process"/>
    <property type="evidence" value="ECO:0007669"/>
    <property type="project" value="TreeGrafter"/>
</dbReference>
<dbReference type="InterPro" id="IPR045790">
    <property type="entry name" value="RNF180_C"/>
</dbReference>
<dbReference type="InParanoid" id="H3CEH1"/>
<dbReference type="PANTHER" id="PTHR46717:SF1">
    <property type="entry name" value="E3 UBIQUITIN-PROTEIN LIGASE RNF180"/>
    <property type="match status" value="1"/>
</dbReference>
<protein>
    <recommendedName>
        <fullName evidence="7">RING-type domain-containing protein</fullName>
    </recommendedName>
</protein>
<evidence type="ECO:0000313" key="9">
    <source>
        <dbReference type="Proteomes" id="UP000007303"/>
    </source>
</evidence>
<dbReference type="Gene3D" id="3.30.40.10">
    <property type="entry name" value="Zinc/RING finger domain, C3HC4 (zinc finger)"/>
    <property type="match status" value="1"/>
</dbReference>
<dbReference type="AlphaFoldDB" id="H3CEH1"/>
<accession>H3CEH1</accession>
<dbReference type="GO" id="GO:0042428">
    <property type="term" value="P:serotonin metabolic process"/>
    <property type="evidence" value="ECO:0007669"/>
    <property type="project" value="TreeGrafter"/>
</dbReference>
<feature type="domain" description="RING-type" evidence="7">
    <location>
        <begin position="363"/>
        <end position="405"/>
    </location>
</feature>
<reference evidence="8" key="2">
    <citation type="submission" date="2025-08" db="UniProtKB">
        <authorList>
            <consortium name="Ensembl"/>
        </authorList>
    </citation>
    <scope>IDENTIFICATION</scope>
</reference>
<dbReference type="InterPro" id="IPR013083">
    <property type="entry name" value="Znf_RING/FYVE/PHD"/>
</dbReference>
<dbReference type="SMART" id="SM00184">
    <property type="entry name" value="RING"/>
    <property type="match status" value="1"/>
</dbReference>
<proteinExistence type="predicted"/>
<dbReference type="GO" id="GO:0005789">
    <property type="term" value="C:endoplasmic reticulum membrane"/>
    <property type="evidence" value="ECO:0007669"/>
    <property type="project" value="TreeGrafter"/>
</dbReference>
<dbReference type="Pfam" id="PF19332">
    <property type="entry name" value="RNF180_C"/>
    <property type="match status" value="1"/>
</dbReference>
<reference evidence="8" key="3">
    <citation type="submission" date="2025-09" db="UniProtKB">
        <authorList>
            <consortium name="Ensembl"/>
        </authorList>
    </citation>
    <scope>IDENTIFICATION</scope>
</reference>
<sequence length="522" mass="59636">VCSIWHVSVDALPEWILSSVHQAQWTVGKLNCQNCSARLGGFDFIHHFACPCGQDAAVHLNKSRVDPEHKQRFLMVQPRMIHPKKEQSHLLKIQPQTQESESVRRPSPVLQSPRVQRRPAKTASCFPLALCTASVNRGSAVWKMLPPSGPPAVALQVLQGLQTCLLPGRSAQIRTSTRARQAPSLHSAMLPAKPLPLSFLQGGVPKRVICCSSHWRIVCLLRRPRLTARTFSSGAGGRMSCHYYRVQMFITCTETQHVFMLLLQPGSNNSNIITAKLLPNLNPIHFLNKSVFLQMQIPNKLSKRERNSLKGLRRKQRKKERWLHSRLDFSFCFRLCSQAEELLQSREEEAVLAEEEEREGLTCAVCLDIYLCPRLCRPCGHSFCEPCLRTIANNRPLSPPCPLCRTLISHTDFNKELDQTAQTFFPRVYCARKENFRSSACAKWPLPSTRQSFCTFWREQRRAARTVGLWRFHHHGVYSLAALDRTNMHAGLFNICLFILYTRSASWILFFFFFSVLVNLCF</sequence>
<evidence type="ECO:0000256" key="4">
    <source>
        <dbReference type="PROSITE-ProRule" id="PRU00175"/>
    </source>
</evidence>
<dbReference type="HOGENOM" id="CLU_039803_0_0_1"/>
<name>H3CEH1_TETNG</name>
<feature type="transmembrane region" description="Helical" evidence="6">
    <location>
        <begin position="504"/>
        <end position="521"/>
    </location>
</feature>
<dbReference type="Proteomes" id="UP000007303">
    <property type="component" value="Unassembled WGS sequence"/>
</dbReference>
<dbReference type="InterPro" id="IPR033263">
    <property type="entry name" value="RNF180"/>
</dbReference>
<dbReference type="Pfam" id="PF00097">
    <property type="entry name" value="zf-C3HC4"/>
    <property type="match status" value="1"/>
</dbReference>
<evidence type="ECO:0000256" key="5">
    <source>
        <dbReference type="SAM" id="MobiDB-lite"/>
    </source>
</evidence>
<dbReference type="GO" id="GO:0008270">
    <property type="term" value="F:zinc ion binding"/>
    <property type="evidence" value="ECO:0007669"/>
    <property type="project" value="UniProtKB-KW"/>
</dbReference>
<dbReference type="InterPro" id="IPR018957">
    <property type="entry name" value="Znf_C3HC4_RING-type"/>
</dbReference>
<evidence type="ECO:0000256" key="3">
    <source>
        <dbReference type="ARBA" id="ARBA00022833"/>
    </source>
</evidence>
<keyword evidence="6" id="KW-1133">Transmembrane helix</keyword>
<dbReference type="GO" id="GO:0000209">
    <property type="term" value="P:protein polyubiquitination"/>
    <property type="evidence" value="ECO:0007669"/>
    <property type="project" value="InterPro"/>
</dbReference>
<feature type="region of interest" description="Disordered" evidence="5">
    <location>
        <begin position="86"/>
        <end position="116"/>
    </location>
</feature>
<organism evidence="8 9">
    <name type="scientific">Tetraodon nigroviridis</name>
    <name type="common">Spotted green pufferfish</name>
    <name type="synonym">Chelonodon nigroviridis</name>
    <dbReference type="NCBI Taxonomy" id="99883"/>
    <lineage>
        <taxon>Eukaryota</taxon>
        <taxon>Metazoa</taxon>
        <taxon>Chordata</taxon>
        <taxon>Craniata</taxon>
        <taxon>Vertebrata</taxon>
        <taxon>Euteleostomi</taxon>
        <taxon>Actinopterygii</taxon>
        <taxon>Neopterygii</taxon>
        <taxon>Teleostei</taxon>
        <taxon>Neoteleostei</taxon>
        <taxon>Acanthomorphata</taxon>
        <taxon>Eupercaria</taxon>
        <taxon>Tetraodontiformes</taxon>
        <taxon>Tetradontoidea</taxon>
        <taxon>Tetraodontidae</taxon>
        <taxon>Tetraodon</taxon>
    </lineage>
</organism>
<dbReference type="GO" id="GO:0031624">
    <property type="term" value="F:ubiquitin conjugating enzyme binding"/>
    <property type="evidence" value="ECO:0007669"/>
    <property type="project" value="TreeGrafter"/>
</dbReference>
<keyword evidence="6" id="KW-0812">Transmembrane</keyword>
<dbReference type="InterPro" id="IPR017907">
    <property type="entry name" value="Znf_RING_CS"/>
</dbReference>
<dbReference type="PROSITE" id="PS00518">
    <property type="entry name" value="ZF_RING_1"/>
    <property type="match status" value="1"/>
</dbReference>
<dbReference type="InterPro" id="IPR001841">
    <property type="entry name" value="Znf_RING"/>
</dbReference>
<evidence type="ECO:0000313" key="8">
    <source>
        <dbReference type="Ensembl" id="ENSTNIP00000006645.1"/>
    </source>
</evidence>
<keyword evidence="3" id="KW-0862">Zinc</keyword>
<evidence type="ECO:0000259" key="7">
    <source>
        <dbReference type="PROSITE" id="PS50089"/>
    </source>
</evidence>
<dbReference type="GeneTree" id="ENSGT00950000182909"/>
<dbReference type="OMA" id="CETQTQR"/>
<evidence type="ECO:0000256" key="1">
    <source>
        <dbReference type="ARBA" id="ARBA00022723"/>
    </source>
</evidence>
<dbReference type="SUPFAM" id="SSF57850">
    <property type="entry name" value="RING/U-box"/>
    <property type="match status" value="1"/>
</dbReference>